<gene>
    <name evidence="1" type="primary">Cnig_chr_III.g10848</name>
    <name evidence="1" type="ORF">B9Z55_010848</name>
</gene>
<keyword evidence="2" id="KW-1185">Reference proteome</keyword>
<protein>
    <submittedName>
        <fullName evidence="1">Uncharacterized protein</fullName>
    </submittedName>
</protein>
<accession>A0A2G5UIJ8</accession>
<reference evidence="2" key="1">
    <citation type="submission" date="2017-10" db="EMBL/GenBank/DDBJ databases">
        <title>Rapid genome shrinkage in a self-fertile nematode reveals novel sperm competition proteins.</title>
        <authorList>
            <person name="Yin D."/>
            <person name="Schwarz E.M."/>
            <person name="Thomas C.G."/>
            <person name="Felde R.L."/>
            <person name="Korf I.F."/>
            <person name="Cutter A.D."/>
            <person name="Schartner C.M."/>
            <person name="Ralston E.J."/>
            <person name="Meyer B.J."/>
            <person name="Haag E.S."/>
        </authorList>
    </citation>
    <scope>NUCLEOTIDE SEQUENCE [LARGE SCALE GENOMIC DNA]</scope>
    <source>
        <strain evidence="2">JU1422</strain>
    </source>
</reference>
<evidence type="ECO:0000313" key="1">
    <source>
        <dbReference type="EMBL" id="PIC39026.1"/>
    </source>
</evidence>
<dbReference type="EMBL" id="PDUG01000003">
    <property type="protein sequence ID" value="PIC39026.1"/>
    <property type="molecule type" value="Genomic_DNA"/>
</dbReference>
<proteinExistence type="predicted"/>
<organism evidence="1 2">
    <name type="scientific">Caenorhabditis nigoni</name>
    <dbReference type="NCBI Taxonomy" id="1611254"/>
    <lineage>
        <taxon>Eukaryota</taxon>
        <taxon>Metazoa</taxon>
        <taxon>Ecdysozoa</taxon>
        <taxon>Nematoda</taxon>
        <taxon>Chromadorea</taxon>
        <taxon>Rhabditida</taxon>
        <taxon>Rhabditina</taxon>
        <taxon>Rhabditomorpha</taxon>
        <taxon>Rhabditoidea</taxon>
        <taxon>Rhabditidae</taxon>
        <taxon>Peloderinae</taxon>
        <taxon>Caenorhabditis</taxon>
    </lineage>
</organism>
<comment type="caution">
    <text evidence="1">The sequence shown here is derived from an EMBL/GenBank/DDBJ whole genome shotgun (WGS) entry which is preliminary data.</text>
</comment>
<dbReference type="AlphaFoldDB" id="A0A2G5UIJ8"/>
<name>A0A2G5UIJ8_9PELO</name>
<dbReference type="Proteomes" id="UP000230233">
    <property type="component" value="Chromosome III"/>
</dbReference>
<evidence type="ECO:0000313" key="2">
    <source>
        <dbReference type="Proteomes" id="UP000230233"/>
    </source>
</evidence>
<sequence>MLFATLADLQQHDEQKVGASDEGGSAVEQYDYQCDHQPEPKSRLIQCPPVYLQDQRVGYISSRLKKKSEVWKRKDVGVANGLATKTTVI</sequence>